<reference evidence="7 8" key="1">
    <citation type="submission" date="2020-07" db="EMBL/GenBank/DDBJ databases">
        <title>Sequencing the genomes of 1000 actinobacteria strains.</title>
        <authorList>
            <person name="Klenk H.-P."/>
        </authorList>
    </citation>
    <scope>NUCLEOTIDE SEQUENCE [LARGE SCALE GENOMIC DNA]</scope>
    <source>
        <strain evidence="7 8">LI1</strain>
    </source>
</reference>
<evidence type="ECO:0000256" key="3">
    <source>
        <dbReference type="ARBA" id="ARBA00023002"/>
    </source>
</evidence>
<sequence length="509" mass="54972">MRNDADSTPTPPADGPPPIRLSRRTLLLGVGGIVTLGAGGYWITEGRSVEDGFSFDTPLRIPPELGSELIDGERVFRLSAQSGETELVPAVAFATLGFNGAYLAPTIRAVRGERVRVHVTNELDMPTTAHWHGMILPARQDGTPHQTIRPGNTWTAAWQINQPPATLWYHPHPHGQTELQISRGMAGLFLIDPAEPTPGLPSNYGVDDIPLIIQDVTIQPGGGKPGTPTGSPIGRIGNTAIVNGTHRPQFHASTNLVRFRILNASAARCYNLTLSTGEPFHLVATDGGLLSAPVTLTNLLLSPAERAEILVEVRQGAEIVVRSVPHELGMSNRDNIVSGAHDTVDLLRITGAAVLGGQRSLPRSLPSDPLPLPDSASVRRNFVLGDVTINGQTMEMNRIDTRVTAQTTERWIVTNASTRAHNFHIHGTQFTVHALTGSASTVTIPGWKDTVFIPPKSTAELVIPFGDHVDPTTPYMYHCHLLWHEDQGMMAQYTLNETRGMPSSATKEG</sequence>
<dbReference type="Pfam" id="PF07732">
    <property type="entry name" value="Cu-oxidase_3"/>
    <property type="match status" value="1"/>
</dbReference>
<dbReference type="PANTHER" id="PTHR48267:SF1">
    <property type="entry name" value="BILIRUBIN OXIDASE"/>
    <property type="match status" value="1"/>
</dbReference>
<keyword evidence="2" id="KW-0479">Metal-binding</keyword>
<comment type="caution">
    <text evidence="7">The sequence shown here is derived from an EMBL/GenBank/DDBJ whole genome shotgun (WGS) entry which is preliminary data.</text>
</comment>
<organism evidence="7 8">
    <name type="scientific">Glaciibacter psychrotolerans</name>
    <dbReference type="NCBI Taxonomy" id="670054"/>
    <lineage>
        <taxon>Bacteria</taxon>
        <taxon>Bacillati</taxon>
        <taxon>Actinomycetota</taxon>
        <taxon>Actinomycetes</taxon>
        <taxon>Micrococcales</taxon>
        <taxon>Microbacteriaceae</taxon>
        <taxon>Glaciibacter</taxon>
    </lineage>
</organism>
<dbReference type="GO" id="GO:0005507">
    <property type="term" value="F:copper ion binding"/>
    <property type="evidence" value="ECO:0007669"/>
    <property type="project" value="InterPro"/>
</dbReference>
<dbReference type="AlphaFoldDB" id="A0A7Z0ECG5"/>
<evidence type="ECO:0000256" key="2">
    <source>
        <dbReference type="ARBA" id="ARBA00022723"/>
    </source>
</evidence>
<dbReference type="SUPFAM" id="SSF49503">
    <property type="entry name" value="Cupredoxins"/>
    <property type="match status" value="3"/>
</dbReference>
<evidence type="ECO:0000259" key="6">
    <source>
        <dbReference type="Pfam" id="PF07732"/>
    </source>
</evidence>
<dbReference type="PANTHER" id="PTHR48267">
    <property type="entry name" value="CUPREDOXIN SUPERFAMILY PROTEIN"/>
    <property type="match status" value="1"/>
</dbReference>
<dbReference type="InterPro" id="IPR011707">
    <property type="entry name" value="Cu-oxidase-like_N"/>
</dbReference>
<dbReference type="EMBL" id="JACCFM010000001">
    <property type="protein sequence ID" value="NYJ18640.1"/>
    <property type="molecule type" value="Genomic_DNA"/>
</dbReference>
<dbReference type="EC" id="1.3.3.5" evidence="7"/>
<keyword evidence="8" id="KW-1185">Reference proteome</keyword>
<gene>
    <name evidence="7" type="ORF">HNR05_000431</name>
</gene>
<comment type="similarity">
    <text evidence="1">Belongs to the multicopper oxidase family.</text>
</comment>
<feature type="domain" description="Plastocyanin-like" evidence="5">
    <location>
        <begin position="384"/>
        <end position="494"/>
    </location>
</feature>
<evidence type="ECO:0000256" key="1">
    <source>
        <dbReference type="ARBA" id="ARBA00010609"/>
    </source>
</evidence>
<evidence type="ECO:0000256" key="4">
    <source>
        <dbReference type="SAM" id="Phobius"/>
    </source>
</evidence>
<name>A0A7Z0ECG5_9MICO</name>
<feature type="transmembrane region" description="Helical" evidence="4">
    <location>
        <begin position="26"/>
        <end position="44"/>
    </location>
</feature>
<keyword evidence="3 7" id="KW-0560">Oxidoreductase</keyword>
<proteinExistence type="inferred from homology"/>
<dbReference type="PROSITE" id="PS00080">
    <property type="entry name" value="MULTICOPPER_OXIDASE2"/>
    <property type="match status" value="1"/>
</dbReference>
<dbReference type="GO" id="GO:0047705">
    <property type="term" value="F:bilirubin oxidase activity"/>
    <property type="evidence" value="ECO:0007669"/>
    <property type="project" value="UniProtKB-EC"/>
</dbReference>
<dbReference type="Pfam" id="PF07731">
    <property type="entry name" value="Cu-oxidase_2"/>
    <property type="match status" value="1"/>
</dbReference>
<dbReference type="InterPro" id="IPR008972">
    <property type="entry name" value="Cupredoxin"/>
</dbReference>
<dbReference type="RefSeq" id="WP_179577518.1">
    <property type="nucleotide sequence ID" value="NZ_JACCFM010000001.1"/>
</dbReference>
<evidence type="ECO:0000259" key="5">
    <source>
        <dbReference type="Pfam" id="PF07731"/>
    </source>
</evidence>
<dbReference type="CDD" id="cd04232">
    <property type="entry name" value="CuRO_1_CueO_FtsP"/>
    <property type="match status" value="1"/>
</dbReference>
<keyword evidence="4" id="KW-0472">Membrane</keyword>
<keyword evidence="4" id="KW-0812">Transmembrane</keyword>
<evidence type="ECO:0000313" key="8">
    <source>
        <dbReference type="Proteomes" id="UP000537260"/>
    </source>
</evidence>
<dbReference type="CDD" id="cd13890">
    <property type="entry name" value="CuRO_3_CueO_FtsP"/>
    <property type="match status" value="1"/>
</dbReference>
<accession>A0A7Z0ECG5</accession>
<protein>
    <submittedName>
        <fullName evidence="7">Bilirubin oxidase</fullName>
        <ecNumber evidence="7">1.3.3.5</ecNumber>
    </submittedName>
</protein>
<evidence type="ECO:0000313" key="7">
    <source>
        <dbReference type="EMBL" id="NYJ18640.1"/>
    </source>
</evidence>
<dbReference type="InterPro" id="IPR045087">
    <property type="entry name" value="Cu-oxidase_fam"/>
</dbReference>
<dbReference type="InterPro" id="IPR002355">
    <property type="entry name" value="Cu_oxidase_Cu_BS"/>
</dbReference>
<dbReference type="Gene3D" id="2.60.40.420">
    <property type="entry name" value="Cupredoxins - blue copper proteins"/>
    <property type="match status" value="3"/>
</dbReference>
<feature type="domain" description="Plastocyanin-like" evidence="6">
    <location>
        <begin position="94"/>
        <end position="194"/>
    </location>
</feature>
<keyword evidence="4" id="KW-1133">Transmembrane helix</keyword>
<dbReference type="Proteomes" id="UP000537260">
    <property type="component" value="Unassembled WGS sequence"/>
</dbReference>
<dbReference type="InterPro" id="IPR011706">
    <property type="entry name" value="Cu-oxidase_C"/>
</dbReference>